<dbReference type="SUPFAM" id="SSF55166">
    <property type="entry name" value="Hedgehog/DD-peptidase"/>
    <property type="match status" value="1"/>
</dbReference>
<dbReference type="Proteomes" id="UP000005950">
    <property type="component" value="Unassembled WGS sequence"/>
</dbReference>
<organism evidence="2 3">
    <name type="scientific">Holdemania filiformis DSM 12042</name>
    <dbReference type="NCBI Taxonomy" id="545696"/>
    <lineage>
        <taxon>Bacteria</taxon>
        <taxon>Bacillati</taxon>
        <taxon>Bacillota</taxon>
        <taxon>Erysipelotrichia</taxon>
        <taxon>Erysipelotrichales</taxon>
        <taxon>Erysipelotrichaceae</taxon>
        <taxon>Holdemania</taxon>
    </lineage>
</organism>
<dbReference type="eggNOG" id="COG1876">
    <property type="taxonomic scope" value="Bacteria"/>
</dbReference>
<feature type="domain" description="D-alanyl-D-alanine carboxypeptidase-like core" evidence="1">
    <location>
        <begin position="195"/>
        <end position="321"/>
    </location>
</feature>
<keyword evidence="2" id="KW-0121">Carboxypeptidase</keyword>
<dbReference type="Gene3D" id="3.30.1380.10">
    <property type="match status" value="1"/>
</dbReference>
<dbReference type="InterPro" id="IPR003709">
    <property type="entry name" value="VanY-like_core_dom"/>
</dbReference>
<gene>
    <name evidence="2" type="ORF">HOLDEFILI_01991</name>
</gene>
<evidence type="ECO:0000259" key="1">
    <source>
        <dbReference type="Pfam" id="PF02557"/>
    </source>
</evidence>
<dbReference type="HOGENOM" id="CLU_727062_0_0_9"/>
<sequence>MVFLKIKRLLFVAAVAALCAGCLIVMNIRYDRLSRYPYQDPKSRALIDEYLSDEDIEYIIEYSIAPSTFVPYIQAERFSVYHAPEYNYMEEAFSYRNYAPALIVKMVEETRDQIAVQDLAQLMLAYSYEEVKDWLDRGDPYYRNATLVLDPSALDTLVDDDHTIATHVPLHLEALADIPQLTVEVNGEEKPMLVDARLQQPLRQLCEAAEAEVSTRACGGLIVTEGYVSYPKQEELYKQAKEQYGSSAILYVDYPGHSEHQLGLAVDFAATGKQSEDFSTTPQSQWLQENAWRFGFVQSYTEDKVTETNKLARPEHYRYVGPALARQLVEEHHTLKEGTE</sequence>
<name>B9Y845_9FIRM</name>
<reference evidence="2 3" key="1">
    <citation type="submission" date="2008-12" db="EMBL/GenBank/DDBJ databases">
        <authorList>
            <person name="Fulton L."/>
            <person name="Clifton S."/>
            <person name="Fulton B."/>
            <person name="Xu J."/>
            <person name="Minx P."/>
            <person name="Pepin K.H."/>
            <person name="Johnson M."/>
            <person name="Bhonagiri V."/>
            <person name="Nash W.E."/>
            <person name="Mardis E.R."/>
            <person name="Wilson R.K."/>
        </authorList>
    </citation>
    <scope>NUCLEOTIDE SEQUENCE [LARGE SCALE GENOMIC DNA]</scope>
    <source>
        <strain evidence="2 3">DSM 12042</strain>
    </source>
</reference>
<dbReference type="GO" id="GO:0004180">
    <property type="term" value="F:carboxypeptidase activity"/>
    <property type="evidence" value="ECO:0007669"/>
    <property type="project" value="UniProtKB-KW"/>
</dbReference>
<evidence type="ECO:0000313" key="2">
    <source>
        <dbReference type="EMBL" id="EEF67853.1"/>
    </source>
</evidence>
<dbReference type="GO" id="GO:0006508">
    <property type="term" value="P:proteolysis"/>
    <property type="evidence" value="ECO:0007669"/>
    <property type="project" value="InterPro"/>
</dbReference>
<dbReference type="InterPro" id="IPR052179">
    <property type="entry name" value="DD-CPase-like"/>
</dbReference>
<keyword evidence="2" id="KW-0645">Protease</keyword>
<keyword evidence="2" id="KW-0378">Hydrolase</keyword>
<proteinExistence type="predicted"/>
<dbReference type="InterPro" id="IPR058193">
    <property type="entry name" value="VanY/YodJ_core_dom"/>
</dbReference>
<protein>
    <submittedName>
        <fullName evidence="2">Serine-type D-Ala-D-Ala carboxypeptidase</fullName>
    </submittedName>
</protein>
<dbReference type="PANTHER" id="PTHR34385">
    <property type="entry name" value="D-ALANYL-D-ALANINE CARBOXYPEPTIDASE"/>
    <property type="match status" value="1"/>
</dbReference>
<evidence type="ECO:0000313" key="3">
    <source>
        <dbReference type="Proteomes" id="UP000005950"/>
    </source>
</evidence>
<dbReference type="InterPro" id="IPR009045">
    <property type="entry name" value="Zn_M74/Hedgehog-like"/>
</dbReference>
<dbReference type="Pfam" id="PF02557">
    <property type="entry name" value="VanY"/>
    <property type="match status" value="1"/>
</dbReference>
<comment type="caution">
    <text evidence="2">The sequence shown here is derived from an EMBL/GenBank/DDBJ whole genome shotgun (WGS) entry which is preliminary data.</text>
</comment>
<dbReference type="EMBL" id="ACCF01000110">
    <property type="protein sequence ID" value="EEF67853.1"/>
    <property type="molecule type" value="Genomic_DNA"/>
</dbReference>
<accession>B9Y845</accession>
<reference evidence="2 3" key="2">
    <citation type="submission" date="2009-02" db="EMBL/GenBank/DDBJ databases">
        <title>Draft genome sequence of Holdemania filiformis DSM 12042.</title>
        <authorList>
            <person name="Sudarsanam P."/>
            <person name="Ley R."/>
            <person name="Guruge J."/>
            <person name="Turnbaugh P.J."/>
            <person name="Mahowald M."/>
            <person name="Liep D."/>
            <person name="Gordon J."/>
        </authorList>
    </citation>
    <scope>NUCLEOTIDE SEQUENCE [LARGE SCALE GENOMIC DNA]</scope>
    <source>
        <strain evidence="2 3">DSM 12042</strain>
    </source>
</reference>
<dbReference type="CDD" id="cd14852">
    <property type="entry name" value="LD-carboxypeptidase"/>
    <property type="match status" value="1"/>
</dbReference>
<dbReference type="PANTHER" id="PTHR34385:SF1">
    <property type="entry name" value="PEPTIDOGLYCAN L-ALANYL-D-GLUTAMATE ENDOPEPTIDASE CWLK"/>
    <property type="match status" value="1"/>
</dbReference>
<dbReference type="AlphaFoldDB" id="B9Y845"/>
<dbReference type="STRING" id="545696.HOLDEFILI_01991"/>